<dbReference type="PANTHER" id="PTHR10853:SF0">
    <property type="entry name" value="PROTEIN PELOTA HOMOLOG"/>
    <property type="match status" value="1"/>
</dbReference>
<dbReference type="GO" id="GO:0070966">
    <property type="term" value="P:nuclear-transcribed mRNA catabolic process, no-go decay"/>
    <property type="evidence" value="ECO:0007669"/>
    <property type="project" value="InterPro"/>
</dbReference>
<dbReference type="Proteomes" id="UP000031056">
    <property type="component" value="Unassembled WGS sequence"/>
</dbReference>
<dbReference type="SMART" id="SM01194">
    <property type="entry name" value="eRF1_1"/>
    <property type="match status" value="1"/>
</dbReference>
<accession>A0A0B2UG38</accession>
<dbReference type="PANTHER" id="PTHR10853">
    <property type="entry name" value="PELOTA"/>
    <property type="match status" value="1"/>
</dbReference>
<comment type="similarity">
    <text evidence="3">Belongs to the eukaryotic release factor 1 family. Pelota subfamily.</text>
</comment>
<evidence type="ECO:0000256" key="4">
    <source>
        <dbReference type="ARBA" id="ARBA00022490"/>
    </source>
</evidence>
<dbReference type="InterPro" id="IPR058547">
    <property type="entry name" value="Pelota_N"/>
</dbReference>
<dbReference type="InterPro" id="IPR004405">
    <property type="entry name" value="TF_pelota"/>
</dbReference>
<keyword evidence="8" id="KW-1185">Reference proteome</keyword>
<dbReference type="Gene3D" id="3.30.1330.30">
    <property type="match status" value="1"/>
</dbReference>
<dbReference type="STRING" id="1354746.A0A0B2UG38"/>
<dbReference type="GO" id="GO:0070651">
    <property type="term" value="P:nonfunctional rRNA decay"/>
    <property type="evidence" value="ECO:0007669"/>
    <property type="project" value="TreeGrafter"/>
</dbReference>
<evidence type="ECO:0000259" key="6">
    <source>
        <dbReference type="SMART" id="SM01194"/>
    </source>
</evidence>
<feature type="domain" description="eRF1/Pelota-like N-terminal" evidence="6">
    <location>
        <begin position="1"/>
        <end position="127"/>
    </location>
</feature>
<keyword evidence="5" id="KW-0479">Metal-binding</keyword>
<dbReference type="HOGENOM" id="CLU_023334_1_0_1"/>
<dbReference type="FunCoup" id="A0A0B2UG38">
    <property type="interactions" value="139"/>
</dbReference>
<evidence type="ECO:0000313" key="7">
    <source>
        <dbReference type="EMBL" id="KHN70051.1"/>
    </source>
</evidence>
<comment type="cofactor">
    <cofactor evidence="1">
        <name>a divalent metal cation</name>
        <dbReference type="ChEBI" id="CHEBI:60240"/>
    </cofactor>
</comment>
<dbReference type="EMBL" id="JOKQ01000003">
    <property type="protein sequence ID" value="KHN70051.1"/>
    <property type="molecule type" value="Genomic_DNA"/>
</dbReference>
<proteinExistence type="inferred from homology"/>
<dbReference type="GO" id="GO:0071025">
    <property type="term" value="P:RNA surveillance"/>
    <property type="evidence" value="ECO:0007669"/>
    <property type="project" value="InterPro"/>
</dbReference>
<dbReference type="Gene3D" id="2.30.30.870">
    <property type="entry name" value="Pelota, domain A"/>
    <property type="match status" value="1"/>
</dbReference>
<dbReference type="GO" id="GO:0032790">
    <property type="term" value="P:ribosome disassembly"/>
    <property type="evidence" value="ECO:0007669"/>
    <property type="project" value="TreeGrafter"/>
</dbReference>
<sequence>MKIQRNKVDHKNNSGSMEIVAEHQDDIYVLGMVISMGDMVTSSTTRKIQIDAKTQQRISLTLKIKIETVSVDLGSSTIYLKGKTVVMHEHVKLGSYHTIDIVPGHAFELEKQEWPCQSIKLLKEATKPQPEMIFIIFYEKECVVSVVSKARVSILIKQEIKNKKFCNIIKTLEKHVSMIDLFVVASAFEVRNEFYKAVSFAKELSKVLKSFCVVKVPAECKGYSNLKVINTILTNKELSKTFQGIQYVEDLKQAENFFVAFAKGSELVCIGMEDIREAMDYGALERVVIIDEKVKPNNIEERIKAEMFCKELGAINCKISIIPAAHFCGEKLKEMGGVCAMLKFNYK</sequence>
<comment type="caution">
    <text evidence="7">The sequence shown here is derived from an EMBL/GenBank/DDBJ whole genome shotgun (WGS) entry which is preliminary data.</text>
</comment>
<evidence type="ECO:0000256" key="5">
    <source>
        <dbReference type="ARBA" id="ARBA00022723"/>
    </source>
</evidence>
<dbReference type="AlphaFoldDB" id="A0A0B2UG38"/>
<dbReference type="GeneID" id="26261320"/>
<dbReference type="GO" id="GO:0046872">
    <property type="term" value="F:metal ion binding"/>
    <property type="evidence" value="ECO:0007669"/>
    <property type="project" value="UniProtKB-KW"/>
</dbReference>
<dbReference type="GO" id="GO:0070481">
    <property type="term" value="P:nuclear-transcribed mRNA catabolic process, non-stop decay"/>
    <property type="evidence" value="ECO:0007669"/>
    <property type="project" value="InterPro"/>
</dbReference>
<keyword evidence="4" id="KW-0963">Cytoplasm</keyword>
<dbReference type="InterPro" id="IPR005140">
    <property type="entry name" value="eRF1_Pelota-like_N"/>
</dbReference>
<dbReference type="InParanoid" id="A0A0B2UG38"/>
<name>A0A0B2UG38_9MICR</name>
<evidence type="ECO:0000313" key="8">
    <source>
        <dbReference type="Proteomes" id="UP000031056"/>
    </source>
</evidence>
<gene>
    <name evidence="7" type="ORF">M896_030360</name>
</gene>
<evidence type="ECO:0000256" key="3">
    <source>
        <dbReference type="ARBA" id="ARBA00009504"/>
    </source>
</evidence>
<evidence type="ECO:0000256" key="2">
    <source>
        <dbReference type="ARBA" id="ARBA00004496"/>
    </source>
</evidence>
<dbReference type="RefSeq" id="XP_014564093.1">
    <property type="nucleotide sequence ID" value="XM_014708607.1"/>
</dbReference>
<dbReference type="Pfam" id="PF26356">
    <property type="entry name" value="Pelota_N"/>
    <property type="match status" value="1"/>
</dbReference>
<dbReference type="Pfam" id="PF03465">
    <property type="entry name" value="eRF1_3"/>
    <property type="match status" value="1"/>
</dbReference>
<comment type="subcellular location">
    <subcellularLocation>
        <location evidence="2">Cytoplasm</location>
    </subcellularLocation>
</comment>
<organism evidence="7 8">
    <name type="scientific">Ordospora colligata OC4</name>
    <dbReference type="NCBI Taxonomy" id="1354746"/>
    <lineage>
        <taxon>Eukaryota</taxon>
        <taxon>Fungi</taxon>
        <taxon>Fungi incertae sedis</taxon>
        <taxon>Microsporidia</taxon>
        <taxon>Ordosporidae</taxon>
        <taxon>Ordospora</taxon>
    </lineage>
</organism>
<dbReference type="InterPro" id="IPR005142">
    <property type="entry name" value="eRF1_3"/>
</dbReference>
<dbReference type="InterPro" id="IPR029064">
    <property type="entry name" value="Ribosomal_eL30-like_sf"/>
</dbReference>
<dbReference type="SUPFAM" id="SSF55315">
    <property type="entry name" value="L30e-like"/>
    <property type="match status" value="1"/>
</dbReference>
<dbReference type="VEuPathDB" id="MicrosporidiaDB:M896_030360"/>
<dbReference type="GO" id="GO:0005737">
    <property type="term" value="C:cytoplasm"/>
    <property type="evidence" value="ECO:0007669"/>
    <property type="project" value="UniProtKB-SubCell"/>
</dbReference>
<dbReference type="InterPro" id="IPR038069">
    <property type="entry name" value="Pelota/DOM34_N"/>
</dbReference>
<evidence type="ECO:0000256" key="1">
    <source>
        <dbReference type="ARBA" id="ARBA00001968"/>
    </source>
</evidence>
<reference evidence="7 8" key="1">
    <citation type="journal article" date="2014" name="MBio">
        <title>The Ordospora colligata genome; evolution of extreme reduction in microsporidia and host-to-parasite horizontal gene transfer.</title>
        <authorList>
            <person name="Pombert J.-F."/>
            <person name="Haag K.L."/>
            <person name="Beidas S."/>
            <person name="Ebert D."/>
            <person name="Keeling P.J."/>
        </authorList>
    </citation>
    <scope>NUCLEOTIDE SEQUENCE [LARGE SCALE GENOMIC DNA]</scope>
    <source>
        <strain evidence="7 8">OC4</strain>
    </source>
</reference>
<dbReference type="SUPFAM" id="SSF159065">
    <property type="entry name" value="Dom34/Pelota N-terminal domain-like"/>
    <property type="match status" value="1"/>
</dbReference>
<protein>
    <submittedName>
        <fullName evidence="7">PelA-like RNA-binding protein</fullName>
    </submittedName>
</protein>
<dbReference type="OrthoDB" id="10249111at2759"/>